<evidence type="ECO:0000256" key="2">
    <source>
        <dbReference type="SAM" id="Phobius"/>
    </source>
</evidence>
<gene>
    <name evidence="3" type="ORF">NC799_05640</name>
</gene>
<feature type="coiled-coil region" evidence="1">
    <location>
        <begin position="74"/>
        <end position="132"/>
    </location>
</feature>
<keyword evidence="2" id="KW-1133">Transmembrane helix</keyword>
<keyword evidence="1" id="KW-0175">Coiled coil</keyword>
<evidence type="ECO:0000313" key="4">
    <source>
        <dbReference type="Proteomes" id="UP001145069"/>
    </source>
</evidence>
<name>A0A9X4AFU7_9BACI</name>
<evidence type="ECO:0000313" key="3">
    <source>
        <dbReference type="EMBL" id="MDC3416393.1"/>
    </source>
</evidence>
<dbReference type="AlphaFoldDB" id="A0A9X4AFU7"/>
<dbReference type="Proteomes" id="UP001145069">
    <property type="component" value="Unassembled WGS sequence"/>
</dbReference>
<comment type="caution">
    <text evidence="3">The sequence shown here is derived from an EMBL/GenBank/DDBJ whole genome shotgun (WGS) entry which is preliminary data.</text>
</comment>
<accession>A0A9X4AFU7</accession>
<dbReference type="RefSeq" id="WP_272445397.1">
    <property type="nucleotide sequence ID" value="NZ_JAMQKC010000003.1"/>
</dbReference>
<dbReference type="SUPFAM" id="SSF158791">
    <property type="entry name" value="MgtE N-terminal domain-like"/>
    <property type="match status" value="1"/>
</dbReference>
<reference evidence="3" key="1">
    <citation type="submission" date="2022-06" db="EMBL/GenBank/DDBJ databases">
        <title>Aquibacillus sp. a new bacterium isolated from soil saline samples.</title>
        <authorList>
            <person name="Galisteo C."/>
            <person name="De La Haba R."/>
            <person name="Sanchez-Porro C."/>
            <person name="Ventosa A."/>
        </authorList>
    </citation>
    <scope>NUCLEOTIDE SEQUENCE</scope>
    <source>
        <strain evidence="3">3ASR75-54</strain>
    </source>
</reference>
<protein>
    <submittedName>
        <fullName evidence="3">MotE family protein</fullName>
    </submittedName>
</protein>
<dbReference type="Gene3D" id="1.10.287.1490">
    <property type="match status" value="1"/>
</dbReference>
<keyword evidence="4" id="KW-1185">Reference proteome</keyword>
<sequence length="193" mass="21244">MARETYAGQGNKAGIIQWFIVIVVPLIFAITLALIILTFMGINVIEKSKSVANKIPFLSSVVVTNDEKVELNKVNQLEGTLSEKNTEIDNLRANILEQETVIEDLTAEVNRLTSQLNELEKSKETNEELLGNISRSFAQMEPASAAPIIANLDKQLAMKVLLQLPNEQRGLVLGEMEPKVAADLTGFLLKGIQ</sequence>
<proteinExistence type="predicted"/>
<keyword evidence="2" id="KW-0472">Membrane</keyword>
<dbReference type="EMBL" id="JAMQKC010000003">
    <property type="protein sequence ID" value="MDC3416393.1"/>
    <property type="molecule type" value="Genomic_DNA"/>
</dbReference>
<evidence type="ECO:0000256" key="1">
    <source>
        <dbReference type="SAM" id="Coils"/>
    </source>
</evidence>
<keyword evidence="2" id="KW-0812">Transmembrane</keyword>
<organism evidence="3 4">
    <name type="scientific">Aquibacillus salsiterrae</name>
    <dbReference type="NCBI Taxonomy" id="2950439"/>
    <lineage>
        <taxon>Bacteria</taxon>
        <taxon>Bacillati</taxon>
        <taxon>Bacillota</taxon>
        <taxon>Bacilli</taxon>
        <taxon>Bacillales</taxon>
        <taxon>Bacillaceae</taxon>
        <taxon>Aquibacillus</taxon>
    </lineage>
</organism>
<feature type="transmembrane region" description="Helical" evidence="2">
    <location>
        <begin position="15"/>
        <end position="40"/>
    </location>
</feature>